<dbReference type="AlphaFoldDB" id="A0A1M6CTB4"/>
<dbReference type="InterPro" id="IPR002401">
    <property type="entry name" value="Cyt_P450_E_grp-I"/>
</dbReference>
<evidence type="ECO:0000313" key="8">
    <source>
        <dbReference type="Proteomes" id="UP000184080"/>
    </source>
</evidence>
<dbReference type="InterPro" id="IPR036396">
    <property type="entry name" value="Cyt_P450_sf"/>
</dbReference>
<dbReference type="GO" id="GO:0004497">
    <property type="term" value="F:monooxygenase activity"/>
    <property type="evidence" value="ECO:0007669"/>
    <property type="project" value="InterPro"/>
</dbReference>
<keyword evidence="3 6" id="KW-0479">Metal-binding</keyword>
<evidence type="ECO:0000256" key="3">
    <source>
        <dbReference type="ARBA" id="ARBA00022723"/>
    </source>
</evidence>
<evidence type="ECO:0000256" key="5">
    <source>
        <dbReference type="ARBA" id="ARBA00023004"/>
    </source>
</evidence>
<dbReference type="Gene3D" id="1.10.630.10">
    <property type="entry name" value="Cytochrome P450"/>
    <property type="match status" value="1"/>
</dbReference>
<dbReference type="Pfam" id="PF00067">
    <property type="entry name" value="p450"/>
    <property type="match status" value="1"/>
</dbReference>
<comment type="cofactor">
    <cofactor evidence="6">
        <name>heme</name>
        <dbReference type="ChEBI" id="CHEBI:30413"/>
    </cofactor>
</comment>
<dbReference type="STRING" id="1121298.SAMN05444401_1228"/>
<dbReference type="PANTHER" id="PTHR24302:SF15">
    <property type="entry name" value="FATTY-ACID PEROXYGENASE"/>
    <property type="match status" value="1"/>
</dbReference>
<dbReference type="PANTHER" id="PTHR24302">
    <property type="entry name" value="CYTOCHROME P450 FAMILY 3"/>
    <property type="match status" value="1"/>
</dbReference>
<dbReference type="InterPro" id="IPR001128">
    <property type="entry name" value="Cyt_P450"/>
</dbReference>
<reference evidence="7 8" key="1">
    <citation type="submission" date="2016-11" db="EMBL/GenBank/DDBJ databases">
        <authorList>
            <person name="Jaros S."/>
            <person name="Januszkiewicz K."/>
            <person name="Wedrychowicz H."/>
        </authorList>
    </citation>
    <scope>NUCLEOTIDE SEQUENCE [LARGE SCALE GENOMIC DNA]</scope>
    <source>
        <strain evidence="7 8">DSM 21864</strain>
    </source>
</reference>
<dbReference type="GO" id="GO:0005506">
    <property type="term" value="F:iron ion binding"/>
    <property type="evidence" value="ECO:0007669"/>
    <property type="project" value="InterPro"/>
</dbReference>
<organism evidence="7 8">
    <name type="scientific">Clostridium amylolyticum</name>
    <dbReference type="NCBI Taxonomy" id="1121298"/>
    <lineage>
        <taxon>Bacteria</taxon>
        <taxon>Bacillati</taxon>
        <taxon>Bacillota</taxon>
        <taxon>Clostridia</taxon>
        <taxon>Eubacteriales</taxon>
        <taxon>Clostridiaceae</taxon>
        <taxon>Clostridium</taxon>
    </lineage>
</organism>
<dbReference type="CDD" id="cd11067">
    <property type="entry name" value="CYP152"/>
    <property type="match status" value="1"/>
</dbReference>
<evidence type="ECO:0000256" key="4">
    <source>
        <dbReference type="ARBA" id="ARBA00023002"/>
    </source>
</evidence>
<keyword evidence="4" id="KW-0560">Oxidoreductase</keyword>
<evidence type="ECO:0000313" key="7">
    <source>
        <dbReference type="EMBL" id="SHI64226.1"/>
    </source>
</evidence>
<keyword evidence="2 6" id="KW-0349">Heme</keyword>
<evidence type="ECO:0000256" key="2">
    <source>
        <dbReference type="ARBA" id="ARBA00022617"/>
    </source>
</evidence>
<dbReference type="RefSeq" id="WP_073004611.1">
    <property type="nucleotide sequence ID" value="NZ_FQZO01000001.1"/>
</dbReference>
<dbReference type="SUPFAM" id="SSF48264">
    <property type="entry name" value="Cytochrome P450"/>
    <property type="match status" value="1"/>
</dbReference>
<proteinExistence type="inferred from homology"/>
<sequence>MVQDKNFDSSLALLKDGYLFIKNRADKYQSDLFETHLLGEKVICITGKEAAKLFYDPERFKRKGAAPSRVQKTLFGENSIQTMDGKEHIHRKQLFISLMNPLCQKKLAELVRKKLRSSIDNWENTNKVVLFHEAKKILCQVACNWAGVPLQESEIENRAADFSSMVDSFGTVGPRYWKGKIARFKTEEWIKGIIEDVRSGSLETKKDTALYAMAFHMELNGNEMSTQMAAIELINVLRPIVAISTFITFAALALNEHPECKEKLLSGDKSYMEMFAQEVRRYYPFTPFLGARVKKNFVFNELEFERGTLVLLDVYGINHDARIWENPAEFNPERFKLWKGSLFDFIPQGGGDASKTHRCPGEGITLEIIKESLDFLVNDIEFEVPDQNLSYCPVKIPTLPKSGFIMSNIKRKF</sequence>
<dbReference type="InterPro" id="IPR050705">
    <property type="entry name" value="Cytochrome_P450_3A"/>
</dbReference>
<dbReference type="OrthoDB" id="9764248at2"/>
<dbReference type="Proteomes" id="UP000184080">
    <property type="component" value="Unassembled WGS sequence"/>
</dbReference>
<gene>
    <name evidence="7" type="ORF">SAMN05444401_1228</name>
</gene>
<name>A0A1M6CTB4_9CLOT</name>
<feature type="binding site" description="axial binding residue" evidence="6">
    <location>
        <position position="359"/>
    </location>
    <ligand>
        <name>heme</name>
        <dbReference type="ChEBI" id="CHEBI:30413"/>
    </ligand>
    <ligandPart>
        <name>Fe</name>
        <dbReference type="ChEBI" id="CHEBI:18248"/>
    </ligandPart>
</feature>
<dbReference type="GO" id="GO:0020037">
    <property type="term" value="F:heme binding"/>
    <property type="evidence" value="ECO:0007669"/>
    <property type="project" value="InterPro"/>
</dbReference>
<dbReference type="EMBL" id="FQZO01000001">
    <property type="protein sequence ID" value="SHI64226.1"/>
    <property type="molecule type" value="Genomic_DNA"/>
</dbReference>
<evidence type="ECO:0000256" key="1">
    <source>
        <dbReference type="ARBA" id="ARBA00010617"/>
    </source>
</evidence>
<dbReference type="PRINTS" id="PR00463">
    <property type="entry name" value="EP450I"/>
</dbReference>
<comment type="similarity">
    <text evidence="1">Belongs to the cytochrome P450 family.</text>
</comment>
<evidence type="ECO:0000256" key="6">
    <source>
        <dbReference type="PIRSR" id="PIRSR602401-1"/>
    </source>
</evidence>
<protein>
    <submittedName>
        <fullName evidence="7">Fatty-acid peroxygenase</fullName>
    </submittedName>
</protein>
<dbReference type="GO" id="GO:0016705">
    <property type="term" value="F:oxidoreductase activity, acting on paired donors, with incorporation or reduction of molecular oxygen"/>
    <property type="evidence" value="ECO:0007669"/>
    <property type="project" value="InterPro"/>
</dbReference>
<keyword evidence="5 6" id="KW-0408">Iron</keyword>
<accession>A0A1M6CTB4</accession>
<keyword evidence="8" id="KW-1185">Reference proteome</keyword>